<keyword evidence="2" id="KW-1185">Reference proteome</keyword>
<name>A0AA88Q4F4_9TELE</name>
<sequence length="167" mass="19126">MCWKMTFYVWFVSLSFFIVPAFTTVIETTQHYNCTEELHHAQSEYAIKNPDCDQYWSSQDHSIATFLRSTPECHSPCIELSVGRIVLIDCVNITLAVICSGDYLTEHRIHFYGQRFPQSLINPVHREHFGIFPSIALVVIAIAVFLLCVGCAHCTHKQQMQCSNHSL</sequence>
<accession>A0AA88Q4F4</accession>
<evidence type="ECO:0000313" key="2">
    <source>
        <dbReference type="Proteomes" id="UP001187343"/>
    </source>
</evidence>
<dbReference type="Proteomes" id="UP001187343">
    <property type="component" value="Unassembled WGS sequence"/>
</dbReference>
<protein>
    <submittedName>
        <fullName evidence="1">Uncharacterized protein</fullName>
    </submittedName>
</protein>
<gene>
    <name evidence="1" type="ORF">Q8A67_007479</name>
</gene>
<comment type="caution">
    <text evidence="1">The sequence shown here is derived from an EMBL/GenBank/DDBJ whole genome shotgun (WGS) entry which is preliminary data.</text>
</comment>
<organism evidence="1 2">
    <name type="scientific">Cirrhinus molitorella</name>
    <name type="common">mud carp</name>
    <dbReference type="NCBI Taxonomy" id="172907"/>
    <lineage>
        <taxon>Eukaryota</taxon>
        <taxon>Metazoa</taxon>
        <taxon>Chordata</taxon>
        <taxon>Craniata</taxon>
        <taxon>Vertebrata</taxon>
        <taxon>Euteleostomi</taxon>
        <taxon>Actinopterygii</taxon>
        <taxon>Neopterygii</taxon>
        <taxon>Teleostei</taxon>
        <taxon>Ostariophysi</taxon>
        <taxon>Cypriniformes</taxon>
        <taxon>Cyprinidae</taxon>
        <taxon>Labeoninae</taxon>
        <taxon>Labeonini</taxon>
        <taxon>Cirrhinus</taxon>
    </lineage>
</organism>
<proteinExistence type="predicted"/>
<reference evidence="1" key="1">
    <citation type="submission" date="2023-08" db="EMBL/GenBank/DDBJ databases">
        <title>Chromosome-level Genome Assembly of mud carp (Cirrhinus molitorella).</title>
        <authorList>
            <person name="Liu H."/>
        </authorList>
    </citation>
    <scope>NUCLEOTIDE SEQUENCE</scope>
    <source>
        <strain evidence="1">Prfri</strain>
        <tissue evidence="1">Muscle</tissue>
    </source>
</reference>
<dbReference type="AlphaFoldDB" id="A0AA88Q4F4"/>
<evidence type="ECO:0000313" key="1">
    <source>
        <dbReference type="EMBL" id="KAK2902766.1"/>
    </source>
</evidence>
<dbReference type="EMBL" id="JAUYZG010000007">
    <property type="protein sequence ID" value="KAK2902766.1"/>
    <property type="molecule type" value="Genomic_DNA"/>
</dbReference>